<name>A0A5P8JS57_9LACO</name>
<dbReference type="Proteomes" id="UP000388452">
    <property type="component" value="Chromosome"/>
</dbReference>
<feature type="transmembrane region" description="Helical" evidence="1">
    <location>
        <begin position="6"/>
        <end position="28"/>
    </location>
</feature>
<evidence type="ECO:0000256" key="1">
    <source>
        <dbReference type="SAM" id="Phobius"/>
    </source>
</evidence>
<accession>A0A5P8JS57</accession>
<dbReference type="EMBL" id="CP045068">
    <property type="protein sequence ID" value="QFQ91928.1"/>
    <property type="molecule type" value="Genomic_DNA"/>
</dbReference>
<organism evidence="2 3">
    <name type="scientific">Lacticaseibacillus manihotivorans</name>
    <dbReference type="NCBI Taxonomy" id="88233"/>
    <lineage>
        <taxon>Bacteria</taxon>
        <taxon>Bacillati</taxon>
        <taxon>Bacillota</taxon>
        <taxon>Bacilli</taxon>
        <taxon>Lactobacillales</taxon>
        <taxon>Lactobacillaceae</taxon>
        <taxon>Lacticaseibacillus</taxon>
    </lineage>
</organism>
<proteinExistence type="predicted"/>
<keyword evidence="1" id="KW-1133">Transmembrane helix</keyword>
<evidence type="ECO:0000313" key="2">
    <source>
        <dbReference type="EMBL" id="QFQ91928.1"/>
    </source>
</evidence>
<dbReference type="Pfam" id="PF16935">
    <property type="entry name" value="Hol_Tox"/>
    <property type="match status" value="1"/>
</dbReference>
<dbReference type="RefSeq" id="WP_082611951.1">
    <property type="nucleotide sequence ID" value="NZ_CP045068.1"/>
</dbReference>
<keyword evidence="1" id="KW-0472">Membrane</keyword>
<reference evidence="2 3" key="1">
    <citation type="submission" date="2019-10" db="EMBL/GenBank/DDBJ databases">
        <title>Genome sequencing of Lactobacillus manihotivorans.</title>
        <authorList>
            <person name="Kim K."/>
        </authorList>
    </citation>
    <scope>NUCLEOTIDE SEQUENCE [LARGE SCALE GENOMIC DNA]</scope>
    <source>
        <strain evidence="2 3">LM010</strain>
    </source>
</reference>
<protein>
    <recommendedName>
        <fullName evidence="4">Holin-like toxin</fullName>
    </recommendedName>
</protein>
<dbReference type="AlphaFoldDB" id="A0A5P8JS57"/>
<dbReference type="InterPro" id="IPR031616">
    <property type="entry name" value="BsrE-like"/>
</dbReference>
<evidence type="ECO:0000313" key="3">
    <source>
        <dbReference type="Proteomes" id="UP000388452"/>
    </source>
</evidence>
<gene>
    <name evidence="2" type="ORF">LM010_11050</name>
</gene>
<keyword evidence="1" id="KW-0812">Transmembrane</keyword>
<sequence length="38" mass="4209">MSVDAALVIMLTFGVLVIDLIGLVIKLIEIVIKQKDRK</sequence>
<evidence type="ECO:0008006" key="4">
    <source>
        <dbReference type="Google" id="ProtNLM"/>
    </source>
</evidence>